<dbReference type="GO" id="GO:0005789">
    <property type="term" value="C:endoplasmic reticulum membrane"/>
    <property type="evidence" value="ECO:0007669"/>
    <property type="project" value="UniProtKB-SubCell"/>
</dbReference>
<keyword evidence="4 8" id="KW-0812">Transmembrane</keyword>
<evidence type="ECO:0008006" key="11">
    <source>
        <dbReference type="Google" id="ProtNLM"/>
    </source>
</evidence>
<evidence type="ECO:0000313" key="9">
    <source>
        <dbReference type="EMBL" id="KAK7079573.1"/>
    </source>
</evidence>
<sequence>MITPRGAWSSVPYFTKYISSLVLGIGILVYLNHSEYRLEACLPALRIYSLLAIVLQVGLLFLKKAANEESIGISSSRKAKNKSYKVSDVFLIFLLSLCCVCGVHIVAVLYGAYIVENFEATLTFSIVVASLALVRPLICLGPRALQILLERLNWEEDLDLQTIAIFVGAWLGALPIPLDWDRPWQAWPLTCCIGAIFGELATSGYFLIKSFIIDPIKWKNKSK</sequence>
<evidence type="ECO:0000256" key="5">
    <source>
        <dbReference type="ARBA" id="ARBA00022824"/>
    </source>
</evidence>
<feature type="transmembrane region" description="Helical" evidence="8">
    <location>
        <begin position="158"/>
        <end position="178"/>
    </location>
</feature>
<keyword evidence="3" id="KW-0337">GPI-anchor biosynthesis</keyword>
<accession>A0AAN8XFU2</accession>
<dbReference type="GO" id="GO:0006506">
    <property type="term" value="P:GPI anchor biosynthetic process"/>
    <property type="evidence" value="ECO:0007669"/>
    <property type="project" value="UniProtKB-KW"/>
</dbReference>
<protein>
    <recommendedName>
        <fullName evidence="11">Phosphatidylinositol-glycan biosynthesis class F protein</fullName>
    </recommendedName>
</protein>
<keyword evidence="5" id="KW-0256">Endoplasmic reticulum</keyword>
<feature type="transmembrane region" description="Helical" evidence="8">
    <location>
        <begin position="12"/>
        <end position="31"/>
    </location>
</feature>
<reference evidence="9 10" key="1">
    <citation type="submission" date="2023-11" db="EMBL/GenBank/DDBJ databases">
        <title>Halocaridina rubra genome assembly.</title>
        <authorList>
            <person name="Smith C."/>
        </authorList>
    </citation>
    <scope>NUCLEOTIDE SEQUENCE [LARGE SCALE GENOMIC DNA]</scope>
    <source>
        <strain evidence="9">EP-1</strain>
        <tissue evidence="9">Whole</tissue>
    </source>
</reference>
<evidence type="ECO:0000256" key="8">
    <source>
        <dbReference type="SAM" id="Phobius"/>
    </source>
</evidence>
<feature type="transmembrane region" description="Helical" evidence="8">
    <location>
        <begin position="120"/>
        <end position="138"/>
    </location>
</feature>
<keyword evidence="6 8" id="KW-1133">Transmembrane helix</keyword>
<evidence type="ECO:0000256" key="7">
    <source>
        <dbReference type="ARBA" id="ARBA00023136"/>
    </source>
</evidence>
<evidence type="ECO:0000256" key="6">
    <source>
        <dbReference type="ARBA" id="ARBA00022989"/>
    </source>
</evidence>
<keyword evidence="10" id="KW-1185">Reference proteome</keyword>
<evidence type="ECO:0000313" key="10">
    <source>
        <dbReference type="Proteomes" id="UP001381693"/>
    </source>
</evidence>
<comment type="subcellular location">
    <subcellularLocation>
        <location evidence="1">Endoplasmic reticulum membrane</location>
        <topology evidence="1">Multi-pass membrane protein</topology>
    </subcellularLocation>
</comment>
<dbReference type="AlphaFoldDB" id="A0AAN8XFU2"/>
<feature type="transmembrane region" description="Helical" evidence="8">
    <location>
        <begin position="43"/>
        <end position="62"/>
    </location>
</feature>
<dbReference type="EMBL" id="JAXCGZ010006725">
    <property type="protein sequence ID" value="KAK7079573.1"/>
    <property type="molecule type" value="Genomic_DNA"/>
</dbReference>
<evidence type="ECO:0000256" key="2">
    <source>
        <dbReference type="ARBA" id="ARBA00004687"/>
    </source>
</evidence>
<evidence type="ECO:0000256" key="1">
    <source>
        <dbReference type="ARBA" id="ARBA00004477"/>
    </source>
</evidence>
<keyword evidence="7 8" id="KW-0472">Membrane</keyword>
<evidence type="ECO:0000256" key="3">
    <source>
        <dbReference type="ARBA" id="ARBA00022502"/>
    </source>
</evidence>
<feature type="transmembrane region" description="Helical" evidence="8">
    <location>
        <begin position="184"/>
        <end position="208"/>
    </location>
</feature>
<proteinExistence type="predicted"/>
<comment type="caution">
    <text evidence="9">The sequence shown here is derived from an EMBL/GenBank/DDBJ whole genome shotgun (WGS) entry which is preliminary data.</text>
</comment>
<dbReference type="Proteomes" id="UP001381693">
    <property type="component" value="Unassembled WGS sequence"/>
</dbReference>
<evidence type="ECO:0000256" key="4">
    <source>
        <dbReference type="ARBA" id="ARBA00022692"/>
    </source>
</evidence>
<feature type="transmembrane region" description="Helical" evidence="8">
    <location>
        <begin position="89"/>
        <end position="114"/>
    </location>
</feature>
<name>A0AAN8XFU2_HALRR</name>
<gene>
    <name evidence="9" type="ORF">SK128_014755</name>
</gene>
<organism evidence="9 10">
    <name type="scientific">Halocaridina rubra</name>
    <name type="common">Hawaiian red shrimp</name>
    <dbReference type="NCBI Taxonomy" id="373956"/>
    <lineage>
        <taxon>Eukaryota</taxon>
        <taxon>Metazoa</taxon>
        <taxon>Ecdysozoa</taxon>
        <taxon>Arthropoda</taxon>
        <taxon>Crustacea</taxon>
        <taxon>Multicrustacea</taxon>
        <taxon>Malacostraca</taxon>
        <taxon>Eumalacostraca</taxon>
        <taxon>Eucarida</taxon>
        <taxon>Decapoda</taxon>
        <taxon>Pleocyemata</taxon>
        <taxon>Caridea</taxon>
        <taxon>Atyoidea</taxon>
        <taxon>Atyidae</taxon>
        <taxon>Halocaridina</taxon>
    </lineage>
</organism>
<comment type="pathway">
    <text evidence="2">Glycolipid biosynthesis; glycosylphosphatidylinositol-anchor biosynthesis.</text>
</comment>
<dbReference type="Pfam" id="PF06699">
    <property type="entry name" value="PIG-F"/>
    <property type="match status" value="1"/>
</dbReference>
<dbReference type="InterPro" id="IPR009580">
    <property type="entry name" value="GPI_biosynthesis_protein_Pig-F"/>
</dbReference>